<evidence type="ECO:0000256" key="4">
    <source>
        <dbReference type="ARBA" id="ARBA00023004"/>
    </source>
</evidence>
<proteinExistence type="inferred from homology"/>
<keyword evidence="4 5" id="KW-0408">Iron</keyword>
<dbReference type="PRINTS" id="PR00465">
    <property type="entry name" value="EP450IV"/>
</dbReference>
<dbReference type="InterPro" id="IPR036396">
    <property type="entry name" value="Cyt_P450_sf"/>
</dbReference>
<dbReference type="RefSeq" id="WP_086785862.1">
    <property type="nucleotide sequence ID" value="NZ_JAGIOO010000001.1"/>
</dbReference>
<keyword evidence="7" id="KW-1185">Reference proteome</keyword>
<dbReference type="EMBL" id="JAGIOO010000001">
    <property type="protein sequence ID" value="MBP2472192.1"/>
    <property type="molecule type" value="Genomic_DNA"/>
</dbReference>
<accession>A0ABS5A6H5</accession>
<dbReference type="PROSITE" id="PS00086">
    <property type="entry name" value="CYTOCHROME_P450"/>
    <property type="match status" value="1"/>
</dbReference>
<comment type="caution">
    <text evidence="6">The sequence shown here is derived from an EMBL/GenBank/DDBJ whole genome shotgun (WGS) entry which is preliminary data.</text>
</comment>
<dbReference type="Pfam" id="PF00067">
    <property type="entry name" value="p450"/>
    <property type="match status" value="1"/>
</dbReference>
<evidence type="ECO:0000256" key="1">
    <source>
        <dbReference type="ARBA" id="ARBA00001971"/>
    </source>
</evidence>
<keyword evidence="5" id="KW-0349">Heme</keyword>
<dbReference type="InterPro" id="IPR050121">
    <property type="entry name" value="Cytochrome_P450_monoxygenase"/>
</dbReference>
<evidence type="ECO:0000313" key="7">
    <source>
        <dbReference type="Proteomes" id="UP001519363"/>
    </source>
</evidence>
<dbReference type="PANTHER" id="PTHR24305">
    <property type="entry name" value="CYTOCHROME P450"/>
    <property type="match status" value="1"/>
</dbReference>
<dbReference type="InterPro" id="IPR001128">
    <property type="entry name" value="Cyt_P450"/>
</dbReference>
<name>A0ABS5A6H5_9PSEU</name>
<reference evidence="6 7" key="1">
    <citation type="submission" date="2021-03" db="EMBL/GenBank/DDBJ databases">
        <title>Sequencing the genomes of 1000 actinobacteria strains.</title>
        <authorList>
            <person name="Klenk H.-P."/>
        </authorList>
    </citation>
    <scope>NUCLEOTIDE SEQUENCE [LARGE SCALE GENOMIC DNA]</scope>
    <source>
        <strain evidence="6 7">DSM 44580</strain>
    </source>
</reference>
<evidence type="ECO:0000256" key="2">
    <source>
        <dbReference type="ARBA" id="ARBA00010617"/>
    </source>
</evidence>
<keyword evidence="3 5" id="KW-0479">Metal-binding</keyword>
<comment type="cofactor">
    <cofactor evidence="1">
        <name>heme</name>
        <dbReference type="ChEBI" id="CHEBI:30413"/>
    </cofactor>
</comment>
<dbReference type="InterPro" id="IPR017972">
    <property type="entry name" value="Cyt_P450_CS"/>
</dbReference>
<gene>
    <name evidence="6" type="ORF">JOF53_001064</name>
</gene>
<evidence type="ECO:0000256" key="5">
    <source>
        <dbReference type="RuleBase" id="RU000461"/>
    </source>
</evidence>
<keyword evidence="5" id="KW-0560">Oxidoreductase</keyword>
<organism evidence="6 7">
    <name type="scientific">Crossiella equi</name>
    <dbReference type="NCBI Taxonomy" id="130796"/>
    <lineage>
        <taxon>Bacteria</taxon>
        <taxon>Bacillati</taxon>
        <taxon>Actinomycetota</taxon>
        <taxon>Actinomycetes</taxon>
        <taxon>Pseudonocardiales</taxon>
        <taxon>Pseudonocardiaceae</taxon>
        <taxon>Crossiella</taxon>
    </lineage>
</organism>
<dbReference type="Gene3D" id="1.10.630.10">
    <property type="entry name" value="Cytochrome P450"/>
    <property type="match status" value="1"/>
</dbReference>
<keyword evidence="5" id="KW-0503">Monooxygenase</keyword>
<sequence length="452" mass="51363">MANPAPEHPDVPIAPGRRPLVGHLPALLRDPMSFLQGVRGAGDLVRIHAGPTQLYVVNSPELLHQLLVSDAKSYYKGKIFDRAKVAFGEGLLTSEGDFHLRQRRMVQPAFRTSSFDRWVDVMVGAAQSRVDAWRAGEPVDFLRDMNELTLSVTIDTLMRSELTPEAREQVLRSTPIVIHGLITQLMYPSWLPAWVPLPGNRRFHRGSRELRGVFEHLLRSYRADNADGDDLFSLMCNANDEETNYRMTDEQVQNEAISFLLASTETTATALAWICYRLAQDPQMQQRVRDEVRSVVGDGELRWEHVKKLTYTDQVISEGLRLYSPTWMVMRRAVADTRLGPYAVPRDTELVFSPTTLHRDPALYEDPLAFKPERWDNVRPSSLKEAYMPFGFGRRKCIGDGFARLEMLAALVTFTRQLHLELPEGVQVTETKFVANLQPKGLKLRTRALARV</sequence>
<dbReference type="PANTHER" id="PTHR24305:SF166">
    <property type="entry name" value="CYTOCHROME P450 12A4, MITOCHONDRIAL-RELATED"/>
    <property type="match status" value="1"/>
</dbReference>
<evidence type="ECO:0000256" key="3">
    <source>
        <dbReference type="ARBA" id="ARBA00022723"/>
    </source>
</evidence>
<dbReference type="InterPro" id="IPR002403">
    <property type="entry name" value="Cyt_P450_E_grp-IV"/>
</dbReference>
<evidence type="ECO:0000313" key="6">
    <source>
        <dbReference type="EMBL" id="MBP2472192.1"/>
    </source>
</evidence>
<dbReference type="SUPFAM" id="SSF48264">
    <property type="entry name" value="Cytochrome P450"/>
    <property type="match status" value="1"/>
</dbReference>
<protein>
    <submittedName>
        <fullName evidence="6">Cytochrome P450</fullName>
    </submittedName>
</protein>
<comment type="similarity">
    <text evidence="2 5">Belongs to the cytochrome P450 family.</text>
</comment>
<dbReference type="PRINTS" id="PR00385">
    <property type="entry name" value="P450"/>
</dbReference>
<dbReference type="Proteomes" id="UP001519363">
    <property type="component" value="Unassembled WGS sequence"/>
</dbReference>